<name>A0A1H5KV26_9ACTN</name>
<dbReference type="PIRSF" id="PIRSF002741">
    <property type="entry name" value="MppA"/>
    <property type="match status" value="1"/>
</dbReference>
<reference evidence="7" key="1">
    <citation type="submission" date="2016-10" db="EMBL/GenBank/DDBJ databases">
        <authorList>
            <person name="Varghese N."/>
            <person name="Submissions S."/>
        </authorList>
    </citation>
    <scope>NUCLEOTIDE SEQUENCE [LARGE SCALE GENOMIC DNA]</scope>
    <source>
        <strain evidence="7">DSM 45237</strain>
    </source>
</reference>
<keyword evidence="7" id="KW-1185">Reference proteome</keyword>
<feature type="chain" id="PRO_5038894377" evidence="4">
    <location>
        <begin position="23"/>
        <end position="543"/>
    </location>
</feature>
<evidence type="ECO:0000256" key="3">
    <source>
        <dbReference type="ARBA" id="ARBA00022729"/>
    </source>
</evidence>
<dbReference type="GO" id="GO:0042597">
    <property type="term" value="C:periplasmic space"/>
    <property type="evidence" value="ECO:0007669"/>
    <property type="project" value="UniProtKB-ARBA"/>
</dbReference>
<dbReference type="Pfam" id="PF00496">
    <property type="entry name" value="SBP_bac_5"/>
    <property type="match status" value="1"/>
</dbReference>
<dbReference type="PANTHER" id="PTHR30290:SF9">
    <property type="entry name" value="OLIGOPEPTIDE-BINDING PROTEIN APPA"/>
    <property type="match status" value="1"/>
</dbReference>
<sequence length="543" mass="58475">MAHRRRTPGALVASGLILAATACGGGAASDDDTGGGSAAADELVVAYSQDIDTLDPHQFKTDAGYGVVGNIYGTLLQEAYTDGGDGVLSYAGESAPFLAESATWDDPQTTLTFVLKDGLTFAGGEPVTSEDVVWSLQRALSDVGYVQAIGQWLNVTDPATDIVATDERTVELHVTHYSPLIEQFLAFQIFAILDKSAVEAQAGADDPWGATYLADEATASGPYAVESRVPGQSMTLTQNTEYTAGDLADAPGRIVVQSMPDPQQAFLALQNGAVDVIFGMTPDTAQALEQDPGLRLYDLEYSLVAYVGFNYEDPALQDVKVRQALSYLMPYEALREDVMKGYAGAAYGAVPYPMRDALDETGEKVAYPTDVEKAQELLAEAGFGPGELSLTLSVPASDEALSQSAVFIQSALQEGGVNIEVNEMSDADYNENLGSMQLFLDSWYSWGQDSVYQMFFLLTSGVFTNYTNFSNAEVDELVRQAMATSDPDERRTLSQQAQQLIIDEAPWAFLFTRDYLVGAREGVEGITHSNDANLRFDQLRVTS</sequence>
<evidence type="ECO:0000259" key="5">
    <source>
        <dbReference type="Pfam" id="PF00496"/>
    </source>
</evidence>
<gene>
    <name evidence="6" type="ORF">SAMN04488561_2266</name>
</gene>
<keyword evidence="3 4" id="KW-0732">Signal</keyword>
<evidence type="ECO:0000256" key="4">
    <source>
        <dbReference type="SAM" id="SignalP"/>
    </source>
</evidence>
<dbReference type="Proteomes" id="UP000181980">
    <property type="component" value="Unassembled WGS sequence"/>
</dbReference>
<evidence type="ECO:0000256" key="1">
    <source>
        <dbReference type="ARBA" id="ARBA00005695"/>
    </source>
</evidence>
<dbReference type="SUPFAM" id="SSF53850">
    <property type="entry name" value="Periplasmic binding protein-like II"/>
    <property type="match status" value="1"/>
</dbReference>
<feature type="signal peptide" evidence="4">
    <location>
        <begin position="1"/>
        <end position="22"/>
    </location>
</feature>
<accession>A0A1H5KV26</accession>
<dbReference type="RefSeq" id="WP_069112775.1">
    <property type="nucleotide sequence ID" value="NZ_FNUC01000003.1"/>
</dbReference>
<dbReference type="OrthoDB" id="5240629at2"/>
<dbReference type="CDD" id="cd08512">
    <property type="entry name" value="PBP2_NikA_DppA_OppA_like_7"/>
    <property type="match status" value="1"/>
</dbReference>
<dbReference type="Gene3D" id="3.40.190.10">
    <property type="entry name" value="Periplasmic binding protein-like II"/>
    <property type="match status" value="1"/>
</dbReference>
<dbReference type="GO" id="GO:1904680">
    <property type="term" value="F:peptide transmembrane transporter activity"/>
    <property type="evidence" value="ECO:0007669"/>
    <property type="project" value="TreeGrafter"/>
</dbReference>
<proteinExistence type="inferred from homology"/>
<protein>
    <submittedName>
        <fullName evidence="6">Peptide/nickel transport system substrate-binding protein</fullName>
    </submittedName>
</protein>
<comment type="similarity">
    <text evidence="1">Belongs to the bacterial solute-binding protein 5 family.</text>
</comment>
<keyword evidence="2" id="KW-0813">Transport</keyword>
<dbReference type="AlphaFoldDB" id="A0A1H5KV26"/>
<dbReference type="GO" id="GO:0015833">
    <property type="term" value="P:peptide transport"/>
    <property type="evidence" value="ECO:0007669"/>
    <property type="project" value="TreeGrafter"/>
</dbReference>
<dbReference type="InterPro" id="IPR000914">
    <property type="entry name" value="SBP_5_dom"/>
</dbReference>
<dbReference type="InterPro" id="IPR030678">
    <property type="entry name" value="Peptide/Ni-bd"/>
</dbReference>
<dbReference type="GO" id="GO:0043190">
    <property type="term" value="C:ATP-binding cassette (ABC) transporter complex"/>
    <property type="evidence" value="ECO:0007669"/>
    <property type="project" value="InterPro"/>
</dbReference>
<dbReference type="PANTHER" id="PTHR30290">
    <property type="entry name" value="PERIPLASMIC BINDING COMPONENT OF ABC TRANSPORTER"/>
    <property type="match status" value="1"/>
</dbReference>
<dbReference type="STRING" id="561176.SAMN04488561_2266"/>
<dbReference type="EMBL" id="FNUC01000003">
    <property type="protein sequence ID" value="SEE68583.1"/>
    <property type="molecule type" value="Genomic_DNA"/>
</dbReference>
<feature type="domain" description="Solute-binding protein family 5" evidence="5">
    <location>
        <begin position="96"/>
        <end position="461"/>
    </location>
</feature>
<dbReference type="Gene3D" id="3.10.105.10">
    <property type="entry name" value="Dipeptide-binding Protein, Domain 3"/>
    <property type="match status" value="1"/>
</dbReference>
<evidence type="ECO:0000256" key="2">
    <source>
        <dbReference type="ARBA" id="ARBA00022448"/>
    </source>
</evidence>
<evidence type="ECO:0000313" key="6">
    <source>
        <dbReference type="EMBL" id="SEE68583.1"/>
    </source>
</evidence>
<dbReference type="InterPro" id="IPR039424">
    <property type="entry name" value="SBP_5"/>
</dbReference>
<evidence type="ECO:0000313" key="7">
    <source>
        <dbReference type="Proteomes" id="UP000181980"/>
    </source>
</evidence>
<organism evidence="6 7">
    <name type="scientific">Jiangella alba</name>
    <dbReference type="NCBI Taxonomy" id="561176"/>
    <lineage>
        <taxon>Bacteria</taxon>
        <taxon>Bacillati</taxon>
        <taxon>Actinomycetota</taxon>
        <taxon>Actinomycetes</taxon>
        <taxon>Jiangellales</taxon>
        <taxon>Jiangellaceae</taxon>
        <taxon>Jiangella</taxon>
    </lineage>
</organism>
<dbReference type="PROSITE" id="PS51257">
    <property type="entry name" value="PROKAR_LIPOPROTEIN"/>
    <property type="match status" value="1"/>
</dbReference>